<dbReference type="KEGG" id="meso:BSQ44_11280"/>
<dbReference type="SUPFAM" id="SSF52540">
    <property type="entry name" value="P-loop containing nucleoside triphosphate hydrolases"/>
    <property type="match status" value="1"/>
</dbReference>
<dbReference type="Gene3D" id="3.40.50.300">
    <property type="entry name" value="P-loop containing nucleotide triphosphate hydrolases"/>
    <property type="match status" value="1"/>
</dbReference>
<dbReference type="RefSeq" id="WP_072604106.1">
    <property type="nucleotide sequence ID" value="NZ_CP018171.1"/>
</dbReference>
<proteinExistence type="inferred from homology"/>
<feature type="domain" description="ABC transporter" evidence="6">
    <location>
        <begin position="2"/>
        <end position="229"/>
    </location>
</feature>
<dbReference type="CDD" id="cd03224">
    <property type="entry name" value="ABC_TM1139_LivF_branched"/>
    <property type="match status" value="1"/>
</dbReference>
<dbReference type="GO" id="GO:0015807">
    <property type="term" value="P:L-amino acid transport"/>
    <property type="evidence" value="ECO:0007669"/>
    <property type="project" value="TreeGrafter"/>
</dbReference>
<dbReference type="EMBL" id="CP018171">
    <property type="protein sequence ID" value="APH71884.1"/>
    <property type="molecule type" value="Genomic_DNA"/>
</dbReference>
<dbReference type="PROSITE" id="PS00211">
    <property type="entry name" value="ABC_TRANSPORTER_1"/>
    <property type="match status" value="1"/>
</dbReference>
<evidence type="ECO:0000313" key="8">
    <source>
        <dbReference type="Proteomes" id="UP000182840"/>
    </source>
</evidence>
<gene>
    <name evidence="7" type="ORF">BSQ44_11280</name>
</gene>
<evidence type="ECO:0000256" key="5">
    <source>
        <dbReference type="ARBA" id="ARBA00022970"/>
    </source>
</evidence>
<evidence type="ECO:0000256" key="2">
    <source>
        <dbReference type="ARBA" id="ARBA00022448"/>
    </source>
</evidence>
<name>A0A1L3SR54_9HYPH</name>
<keyword evidence="8" id="KW-1185">Reference proteome</keyword>
<sequence length="231" mass="25293">MLEAERLTGGWGPTIVVENVDLNVGDAECLAIVGRNGVGKTTLLELVAGRTSAKSGRLRLDGQDLVPLSIYQRARAGLGYVPQNREVFPTLTVREHLSIASRPGRWTREKVLELLPRLGQRLDNLGSQLSGGEQQMLAIARALLGNPRLILMDEPSEGLAPVVVEHLISVLREIISDGSLSMILVEQRIDLALELSDRFIIMDRGQITYQANSADFDLEAGRLPELMGLTH</sequence>
<dbReference type="GO" id="GO:0015658">
    <property type="term" value="F:branched-chain amino acid transmembrane transporter activity"/>
    <property type="evidence" value="ECO:0007669"/>
    <property type="project" value="TreeGrafter"/>
</dbReference>
<dbReference type="InterPro" id="IPR052156">
    <property type="entry name" value="BCAA_Transport_ATP-bd_LivF"/>
</dbReference>
<dbReference type="GO" id="GO:0005524">
    <property type="term" value="F:ATP binding"/>
    <property type="evidence" value="ECO:0007669"/>
    <property type="project" value="UniProtKB-KW"/>
</dbReference>
<accession>A0A1L3SR54</accession>
<keyword evidence="3" id="KW-0547">Nucleotide-binding</keyword>
<dbReference type="AlphaFoldDB" id="A0A1L3SR54"/>
<evidence type="ECO:0000256" key="1">
    <source>
        <dbReference type="ARBA" id="ARBA00005417"/>
    </source>
</evidence>
<dbReference type="GO" id="GO:0016887">
    <property type="term" value="F:ATP hydrolysis activity"/>
    <property type="evidence" value="ECO:0007669"/>
    <property type="project" value="InterPro"/>
</dbReference>
<dbReference type="SMART" id="SM00382">
    <property type="entry name" value="AAA"/>
    <property type="match status" value="1"/>
</dbReference>
<dbReference type="Proteomes" id="UP000182840">
    <property type="component" value="Chromosome"/>
</dbReference>
<dbReference type="OrthoDB" id="9776369at2"/>
<evidence type="ECO:0000259" key="6">
    <source>
        <dbReference type="PROSITE" id="PS50893"/>
    </source>
</evidence>
<dbReference type="STRING" id="1670800.BSQ44_11280"/>
<reference evidence="8" key="1">
    <citation type="submission" date="2016-11" db="EMBL/GenBank/DDBJ databases">
        <title>Mesorhizobium oceanicum sp. nov., isolated from deep seawater in South China Sea.</title>
        <authorList>
            <person name="Fu G.-Y."/>
        </authorList>
    </citation>
    <scope>NUCLEOTIDE SEQUENCE [LARGE SCALE GENOMIC DNA]</scope>
    <source>
        <strain evidence="8">B7</strain>
    </source>
</reference>
<evidence type="ECO:0000256" key="4">
    <source>
        <dbReference type="ARBA" id="ARBA00022840"/>
    </source>
</evidence>
<keyword evidence="2" id="KW-0813">Transport</keyword>
<dbReference type="PANTHER" id="PTHR43820">
    <property type="entry name" value="HIGH-AFFINITY BRANCHED-CHAIN AMINO ACID TRANSPORT ATP-BINDING PROTEIN LIVF"/>
    <property type="match status" value="1"/>
</dbReference>
<dbReference type="PANTHER" id="PTHR43820:SF2">
    <property type="entry name" value="ABC TRANSPORTER ATP-BINDING PROTEIN"/>
    <property type="match status" value="1"/>
</dbReference>
<evidence type="ECO:0000256" key="3">
    <source>
        <dbReference type="ARBA" id="ARBA00022741"/>
    </source>
</evidence>
<protein>
    <submittedName>
        <fullName evidence="7">ABC transporter ATP-binding protein</fullName>
    </submittedName>
</protein>
<keyword evidence="5" id="KW-0029">Amino-acid transport</keyword>
<dbReference type="InterPro" id="IPR017871">
    <property type="entry name" value="ABC_transporter-like_CS"/>
</dbReference>
<organism evidence="7 8">
    <name type="scientific">Aquibium oceanicum</name>
    <dbReference type="NCBI Taxonomy" id="1670800"/>
    <lineage>
        <taxon>Bacteria</taxon>
        <taxon>Pseudomonadati</taxon>
        <taxon>Pseudomonadota</taxon>
        <taxon>Alphaproteobacteria</taxon>
        <taxon>Hyphomicrobiales</taxon>
        <taxon>Phyllobacteriaceae</taxon>
        <taxon>Aquibium</taxon>
    </lineage>
</organism>
<dbReference type="InterPro" id="IPR027417">
    <property type="entry name" value="P-loop_NTPase"/>
</dbReference>
<keyword evidence="4 7" id="KW-0067">ATP-binding</keyword>
<evidence type="ECO:0000313" key="7">
    <source>
        <dbReference type="EMBL" id="APH71884.1"/>
    </source>
</evidence>
<dbReference type="PROSITE" id="PS50893">
    <property type="entry name" value="ABC_TRANSPORTER_2"/>
    <property type="match status" value="1"/>
</dbReference>
<comment type="similarity">
    <text evidence="1">Belongs to the ABC transporter superfamily.</text>
</comment>
<dbReference type="InterPro" id="IPR003439">
    <property type="entry name" value="ABC_transporter-like_ATP-bd"/>
</dbReference>
<dbReference type="Pfam" id="PF00005">
    <property type="entry name" value="ABC_tran"/>
    <property type="match status" value="1"/>
</dbReference>
<dbReference type="InterPro" id="IPR003593">
    <property type="entry name" value="AAA+_ATPase"/>
</dbReference>